<feature type="transmembrane region" description="Helical" evidence="3">
    <location>
        <begin position="12"/>
        <end position="31"/>
    </location>
</feature>
<evidence type="ECO:0000256" key="2">
    <source>
        <dbReference type="SAM" id="MobiDB-lite"/>
    </source>
</evidence>
<organism evidence="4 5">
    <name type="scientific">Microdochium trichocladiopsis</name>
    <dbReference type="NCBI Taxonomy" id="1682393"/>
    <lineage>
        <taxon>Eukaryota</taxon>
        <taxon>Fungi</taxon>
        <taxon>Dikarya</taxon>
        <taxon>Ascomycota</taxon>
        <taxon>Pezizomycotina</taxon>
        <taxon>Sordariomycetes</taxon>
        <taxon>Xylariomycetidae</taxon>
        <taxon>Xylariales</taxon>
        <taxon>Microdochiaceae</taxon>
        <taxon>Microdochium</taxon>
    </lineage>
</organism>
<keyword evidence="5" id="KW-1185">Reference proteome</keyword>
<dbReference type="EMBL" id="JAGTJQ010000001">
    <property type="protein sequence ID" value="KAH7041450.1"/>
    <property type="molecule type" value="Genomic_DNA"/>
</dbReference>
<dbReference type="Gene3D" id="3.90.550.10">
    <property type="entry name" value="Spore Coat Polysaccharide Biosynthesis Protein SpsA, Chain A"/>
    <property type="match status" value="1"/>
</dbReference>
<dbReference type="PANTHER" id="PTHR43083:SF6">
    <property type="entry name" value="MANNAN POLYMERASE COMPLEXES SUBUNIT MNN9"/>
    <property type="match status" value="1"/>
</dbReference>
<dbReference type="AlphaFoldDB" id="A0A9P8YJJ3"/>
<keyword evidence="3" id="KW-0472">Membrane</keyword>
<dbReference type="InterPro" id="IPR052086">
    <property type="entry name" value="Mannan_Polymerase_Subunit"/>
</dbReference>
<dbReference type="Pfam" id="PF03452">
    <property type="entry name" value="Anp1"/>
    <property type="match status" value="1"/>
</dbReference>
<reference evidence="4" key="1">
    <citation type="journal article" date="2021" name="Nat. Commun.">
        <title>Genetic determinants of endophytism in the Arabidopsis root mycobiome.</title>
        <authorList>
            <person name="Mesny F."/>
            <person name="Miyauchi S."/>
            <person name="Thiergart T."/>
            <person name="Pickel B."/>
            <person name="Atanasova L."/>
            <person name="Karlsson M."/>
            <person name="Huettel B."/>
            <person name="Barry K.W."/>
            <person name="Haridas S."/>
            <person name="Chen C."/>
            <person name="Bauer D."/>
            <person name="Andreopoulos W."/>
            <person name="Pangilinan J."/>
            <person name="LaButti K."/>
            <person name="Riley R."/>
            <person name="Lipzen A."/>
            <person name="Clum A."/>
            <person name="Drula E."/>
            <person name="Henrissat B."/>
            <person name="Kohler A."/>
            <person name="Grigoriev I.V."/>
            <person name="Martin F.M."/>
            <person name="Hacquard S."/>
        </authorList>
    </citation>
    <scope>NUCLEOTIDE SEQUENCE</scope>
    <source>
        <strain evidence="4">MPI-CAGE-CH-0230</strain>
    </source>
</reference>
<dbReference type="Proteomes" id="UP000756346">
    <property type="component" value="Unassembled WGS sequence"/>
</dbReference>
<sequence>MFARPSGPWANLCLLAVFVLTIIFSISSLVYERQGQPFSCRTWGECGYLERPTYKHDIPGDLDVVVDQGKSHDDTTLYTREILNLPHPNLLILVVSKDSASWGADSRSSGRTPTDLIDLLIRTDLDFTSVSIGLLTTQRDEFDSIKNATRALPFARTSILLQPASSSSRPDDDDSETTHRANIARARNYLMLRTVQDETHLLWIDADIVELSEGLVQRMMDQANKNPHVGLMTARCRLRDADSDYDTKAWSLSAHAGGSDGSNDNDNQRAGEKAAAERAKMITGAVPLSDQASAAQELRDTRTQAGQLLAGTADDALVPLDSVGATILYIRSDLVLRGVIFPPFNVVGTLWDHGGWTGMETEGICYMARQIAGKGCYLLGGQNYVRHADLGSSVS</sequence>
<dbReference type="OrthoDB" id="204164at2759"/>
<evidence type="ECO:0000313" key="5">
    <source>
        <dbReference type="Proteomes" id="UP000756346"/>
    </source>
</evidence>
<name>A0A9P8YJJ3_9PEZI</name>
<protein>
    <submittedName>
        <fullName evidence="4">Anp1-domain-containing protein</fullName>
    </submittedName>
</protein>
<dbReference type="RefSeq" id="XP_046019505.1">
    <property type="nucleotide sequence ID" value="XM_046156321.1"/>
</dbReference>
<dbReference type="GeneID" id="70185867"/>
<comment type="similarity">
    <text evidence="1">Belongs to the ANP1/MMN9/VAN1 family.</text>
</comment>
<accession>A0A9P8YJJ3</accession>
<dbReference type="InterPro" id="IPR029044">
    <property type="entry name" value="Nucleotide-diphossugar_trans"/>
</dbReference>
<evidence type="ECO:0000256" key="1">
    <source>
        <dbReference type="ARBA" id="ARBA00037964"/>
    </source>
</evidence>
<evidence type="ECO:0000256" key="3">
    <source>
        <dbReference type="SAM" id="Phobius"/>
    </source>
</evidence>
<gene>
    <name evidence="4" type="ORF">B0I36DRAFT_345051</name>
</gene>
<keyword evidence="3" id="KW-1133">Transmembrane helix</keyword>
<comment type="caution">
    <text evidence="4">The sequence shown here is derived from an EMBL/GenBank/DDBJ whole genome shotgun (WGS) entry which is preliminary data.</text>
</comment>
<dbReference type="PANTHER" id="PTHR43083">
    <property type="entry name" value="MANNAN POLYMERASE II"/>
    <property type="match status" value="1"/>
</dbReference>
<proteinExistence type="inferred from homology"/>
<feature type="region of interest" description="Disordered" evidence="2">
    <location>
        <begin position="254"/>
        <end position="274"/>
    </location>
</feature>
<evidence type="ECO:0000313" key="4">
    <source>
        <dbReference type="EMBL" id="KAH7041450.1"/>
    </source>
</evidence>
<keyword evidence="3" id="KW-0812">Transmembrane</keyword>